<evidence type="ECO:0000313" key="3">
    <source>
        <dbReference type="Proteomes" id="UP000019114"/>
    </source>
</evidence>
<dbReference type="AlphaFoldDB" id="W4IGA1"/>
<sequence length="69" mass="8858">MQKILIRLYKIYLILLSLKFYRFLFYRKYSIWKNENIFKKYKLNVFYIYMYSCQKNKKIMVIIFNNVFN</sequence>
<protein>
    <submittedName>
        <fullName evidence="2">Uncharacterized protein</fullName>
    </submittedName>
</protein>
<accession>W4IGA1</accession>
<name>W4IGA1_PLAFA</name>
<feature type="transmembrane region" description="Helical" evidence="1">
    <location>
        <begin position="6"/>
        <end position="25"/>
    </location>
</feature>
<proteinExistence type="predicted"/>
<evidence type="ECO:0000313" key="2">
    <source>
        <dbReference type="EMBL" id="ETW42743.1"/>
    </source>
</evidence>
<dbReference type="EMBL" id="KI926048">
    <property type="protein sequence ID" value="ETW42743.1"/>
    <property type="molecule type" value="Genomic_DNA"/>
</dbReference>
<keyword evidence="1" id="KW-0472">Membrane</keyword>
<gene>
    <name evidence="2" type="ORF">PFNF135_03015</name>
</gene>
<reference evidence="2 3" key="1">
    <citation type="submission" date="2013-02" db="EMBL/GenBank/DDBJ databases">
        <title>The Genome Annotation of Plasmodium falciparum NF135/5.C10.</title>
        <authorList>
            <consortium name="The Broad Institute Genome Sequencing Platform"/>
            <consortium name="The Broad Institute Genome Sequencing Center for Infectious Disease"/>
            <person name="Neafsey D."/>
            <person name="Hoffman S."/>
            <person name="Volkman S."/>
            <person name="Rosenthal P."/>
            <person name="Walker B."/>
            <person name="Young S.K."/>
            <person name="Zeng Q."/>
            <person name="Gargeya S."/>
            <person name="Fitzgerald M."/>
            <person name="Haas B."/>
            <person name="Abouelleil A."/>
            <person name="Allen A.W."/>
            <person name="Alvarado L."/>
            <person name="Arachchi H.M."/>
            <person name="Berlin A.M."/>
            <person name="Chapman S.B."/>
            <person name="Gainer-Dewar J."/>
            <person name="Goldberg J."/>
            <person name="Griggs A."/>
            <person name="Gujja S."/>
            <person name="Hansen M."/>
            <person name="Howarth C."/>
            <person name="Imamovic A."/>
            <person name="Ireland A."/>
            <person name="Larimer J."/>
            <person name="McCowan C."/>
            <person name="Murphy C."/>
            <person name="Pearson M."/>
            <person name="Poon T.W."/>
            <person name="Priest M."/>
            <person name="Roberts A."/>
            <person name="Saif S."/>
            <person name="Shea T."/>
            <person name="Sisk P."/>
            <person name="Sykes S."/>
            <person name="Wortman J."/>
            <person name="Nusbaum C."/>
            <person name="Birren B."/>
        </authorList>
    </citation>
    <scope>NUCLEOTIDE SEQUENCE [LARGE SCALE GENOMIC DNA]</scope>
    <source>
        <strain evidence="2 3">NF135/5.C10</strain>
    </source>
</reference>
<organism evidence="2 3">
    <name type="scientific">Plasmodium falciparum NF135/5.C10</name>
    <dbReference type="NCBI Taxonomy" id="1036726"/>
    <lineage>
        <taxon>Eukaryota</taxon>
        <taxon>Sar</taxon>
        <taxon>Alveolata</taxon>
        <taxon>Apicomplexa</taxon>
        <taxon>Aconoidasida</taxon>
        <taxon>Haemosporida</taxon>
        <taxon>Plasmodiidae</taxon>
        <taxon>Plasmodium</taxon>
        <taxon>Plasmodium (Laverania)</taxon>
    </lineage>
</organism>
<reference evidence="2 3" key="2">
    <citation type="submission" date="2013-02" db="EMBL/GenBank/DDBJ databases">
        <title>The Genome Sequence of Plasmodium falciparum NF135/5.C10.</title>
        <authorList>
            <consortium name="The Broad Institute Genome Sequencing Platform"/>
            <consortium name="The Broad Institute Genome Sequencing Center for Infectious Disease"/>
            <person name="Neafsey D."/>
            <person name="Cheeseman I."/>
            <person name="Volkman S."/>
            <person name="Adams J."/>
            <person name="Walker B."/>
            <person name="Young S.K."/>
            <person name="Zeng Q."/>
            <person name="Gargeya S."/>
            <person name="Fitzgerald M."/>
            <person name="Haas B."/>
            <person name="Abouelleil A."/>
            <person name="Alvarado L."/>
            <person name="Arachchi H.M."/>
            <person name="Berlin A.M."/>
            <person name="Chapman S.B."/>
            <person name="Dewar J."/>
            <person name="Goldberg J."/>
            <person name="Griggs A."/>
            <person name="Gujja S."/>
            <person name="Hansen M."/>
            <person name="Howarth C."/>
            <person name="Imamovic A."/>
            <person name="Larimer J."/>
            <person name="McCowan C."/>
            <person name="Murphy C."/>
            <person name="Neiman D."/>
            <person name="Pearson M."/>
            <person name="Priest M."/>
            <person name="Roberts A."/>
            <person name="Saif S."/>
            <person name="Shea T."/>
            <person name="Sisk P."/>
            <person name="Sykes S."/>
            <person name="Wortman J."/>
            <person name="Nusbaum C."/>
            <person name="Birren B."/>
        </authorList>
    </citation>
    <scope>NUCLEOTIDE SEQUENCE [LARGE SCALE GENOMIC DNA]</scope>
    <source>
        <strain evidence="2 3">NF135/5.C10</strain>
    </source>
</reference>
<keyword evidence="1" id="KW-1133">Transmembrane helix</keyword>
<dbReference type="Proteomes" id="UP000019114">
    <property type="component" value="Unassembled WGS sequence"/>
</dbReference>
<evidence type="ECO:0000256" key="1">
    <source>
        <dbReference type="SAM" id="Phobius"/>
    </source>
</evidence>
<keyword evidence="1" id="KW-0812">Transmembrane</keyword>